<name>A0A410JYS3_9BACT</name>
<reference evidence="3 4" key="1">
    <citation type="submission" date="2019-01" db="EMBL/GenBank/DDBJ databases">
        <title>Geovibrio thiophilus DSM 11263, complete genome.</title>
        <authorList>
            <person name="Spring S."/>
            <person name="Bunk B."/>
            <person name="Sproer C."/>
        </authorList>
    </citation>
    <scope>NUCLEOTIDE SEQUENCE [LARGE SCALE GENOMIC DNA]</scope>
    <source>
        <strain evidence="3 4">DSM 11263</strain>
    </source>
</reference>
<dbReference type="PANTHER" id="PTHR30204:SF15">
    <property type="entry name" value="BLL5018 PROTEIN"/>
    <property type="match status" value="1"/>
</dbReference>
<sequence>MTDKLYYKIGEVCEITELKSSVLRFWEKEFKQLRPVKSGGGQRFYTKKHLDLIFSLKRMLYEEKLTIEGVRRKLNKVLNEPAKPQMLVSTASASPEEIKKELLDILNILKDK</sequence>
<dbReference type="InterPro" id="IPR000551">
    <property type="entry name" value="MerR-type_HTH_dom"/>
</dbReference>
<dbReference type="Pfam" id="PF13411">
    <property type="entry name" value="MerR_1"/>
    <property type="match status" value="1"/>
</dbReference>
<dbReference type="Gene3D" id="1.10.1660.10">
    <property type="match status" value="1"/>
</dbReference>
<dbReference type="InterPro" id="IPR009061">
    <property type="entry name" value="DNA-bd_dom_put_sf"/>
</dbReference>
<evidence type="ECO:0000259" key="2">
    <source>
        <dbReference type="PROSITE" id="PS50937"/>
    </source>
</evidence>
<dbReference type="SUPFAM" id="SSF46955">
    <property type="entry name" value="Putative DNA-binding domain"/>
    <property type="match status" value="1"/>
</dbReference>
<evidence type="ECO:0000256" key="1">
    <source>
        <dbReference type="ARBA" id="ARBA00023125"/>
    </source>
</evidence>
<proteinExistence type="predicted"/>
<dbReference type="GO" id="GO:0003677">
    <property type="term" value="F:DNA binding"/>
    <property type="evidence" value="ECO:0007669"/>
    <property type="project" value="UniProtKB-KW"/>
</dbReference>
<dbReference type="PANTHER" id="PTHR30204">
    <property type="entry name" value="REDOX-CYCLING DRUG-SENSING TRANSCRIPTIONAL ACTIVATOR SOXR"/>
    <property type="match status" value="1"/>
</dbReference>
<evidence type="ECO:0000313" key="3">
    <source>
        <dbReference type="EMBL" id="QAR33346.1"/>
    </source>
</evidence>
<gene>
    <name evidence="3" type="ORF">EP073_08010</name>
</gene>
<dbReference type="KEGG" id="gtl:EP073_08010"/>
<dbReference type="EMBL" id="CP035108">
    <property type="protein sequence ID" value="QAR33346.1"/>
    <property type="molecule type" value="Genomic_DNA"/>
</dbReference>
<dbReference type="AlphaFoldDB" id="A0A410JYS3"/>
<dbReference type="GO" id="GO:0003700">
    <property type="term" value="F:DNA-binding transcription factor activity"/>
    <property type="evidence" value="ECO:0007669"/>
    <property type="project" value="InterPro"/>
</dbReference>
<dbReference type="InterPro" id="IPR047057">
    <property type="entry name" value="MerR_fam"/>
</dbReference>
<dbReference type="CDD" id="cd04765">
    <property type="entry name" value="HTH_MlrA-like_sg2"/>
    <property type="match status" value="1"/>
</dbReference>
<dbReference type="RefSeq" id="WP_128466632.1">
    <property type="nucleotide sequence ID" value="NZ_CP035108.1"/>
</dbReference>
<organism evidence="3 4">
    <name type="scientific">Geovibrio thiophilus</name>
    <dbReference type="NCBI Taxonomy" id="139438"/>
    <lineage>
        <taxon>Bacteria</taxon>
        <taxon>Pseudomonadati</taxon>
        <taxon>Deferribacterota</taxon>
        <taxon>Deferribacteres</taxon>
        <taxon>Deferribacterales</taxon>
        <taxon>Geovibrionaceae</taxon>
        <taxon>Geovibrio</taxon>
    </lineage>
</organism>
<dbReference type="PROSITE" id="PS50937">
    <property type="entry name" value="HTH_MERR_2"/>
    <property type="match status" value="1"/>
</dbReference>
<feature type="domain" description="HTH merR-type" evidence="2">
    <location>
        <begin position="6"/>
        <end position="76"/>
    </location>
</feature>
<keyword evidence="4" id="KW-1185">Reference proteome</keyword>
<evidence type="ECO:0000313" key="4">
    <source>
        <dbReference type="Proteomes" id="UP000287502"/>
    </source>
</evidence>
<dbReference type="OrthoDB" id="9810140at2"/>
<dbReference type="Proteomes" id="UP000287502">
    <property type="component" value="Chromosome"/>
</dbReference>
<dbReference type="SMART" id="SM00422">
    <property type="entry name" value="HTH_MERR"/>
    <property type="match status" value="1"/>
</dbReference>
<accession>A0A410JYS3</accession>
<protein>
    <submittedName>
        <fullName evidence="3">MerR family transcriptional regulator</fullName>
    </submittedName>
</protein>
<keyword evidence="1" id="KW-0238">DNA-binding</keyword>